<evidence type="ECO:0000256" key="5">
    <source>
        <dbReference type="ARBA" id="ARBA00022692"/>
    </source>
</evidence>
<evidence type="ECO:0000256" key="7">
    <source>
        <dbReference type="ARBA" id="ARBA00022989"/>
    </source>
</evidence>
<proteinExistence type="inferred from homology"/>
<keyword evidence="5 11" id="KW-0812">Transmembrane</keyword>
<evidence type="ECO:0000256" key="4">
    <source>
        <dbReference type="ARBA" id="ARBA00022679"/>
    </source>
</evidence>
<dbReference type="STRING" id="2880.D8LCM9"/>
<evidence type="ECO:0000256" key="2">
    <source>
        <dbReference type="ARBA" id="ARBA00008661"/>
    </source>
</evidence>
<dbReference type="EMBL" id="FN647789">
    <property type="protein sequence ID" value="CBN79542.1"/>
    <property type="molecule type" value="Genomic_DNA"/>
</dbReference>
<keyword evidence="9 11" id="KW-0472">Membrane</keyword>
<keyword evidence="8" id="KW-0333">Golgi apparatus</keyword>
<evidence type="ECO:0000256" key="9">
    <source>
        <dbReference type="ARBA" id="ARBA00023136"/>
    </source>
</evidence>
<dbReference type="InParanoid" id="D8LCM9"/>
<evidence type="ECO:0000256" key="11">
    <source>
        <dbReference type="SAM" id="Phobius"/>
    </source>
</evidence>
<evidence type="ECO:0000256" key="1">
    <source>
        <dbReference type="ARBA" id="ARBA00004323"/>
    </source>
</evidence>
<dbReference type="OrthoDB" id="408493at2759"/>
<evidence type="ECO:0000256" key="6">
    <source>
        <dbReference type="ARBA" id="ARBA00022968"/>
    </source>
</evidence>
<organism evidence="12 13">
    <name type="scientific">Ectocarpus siliculosus</name>
    <name type="common">Brown alga</name>
    <name type="synonym">Conferva siliculosa</name>
    <dbReference type="NCBI Taxonomy" id="2880"/>
    <lineage>
        <taxon>Eukaryota</taxon>
        <taxon>Sar</taxon>
        <taxon>Stramenopiles</taxon>
        <taxon>Ochrophyta</taxon>
        <taxon>PX clade</taxon>
        <taxon>Phaeophyceae</taxon>
        <taxon>Ectocarpales</taxon>
        <taxon>Ectocarpaceae</taxon>
        <taxon>Ectocarpus</taxon>
    </lineage>
</organism>
<dbReference type="eggNOG" id="ENOG502QTAG">
    <property type="taxonomic scope" value="Eukaryota"/>
</dbReference>
<evidence type="ECO:0000313" key="13">
    <source>
        <dbReference type="Proteomes" id="UP000002630"/>
    </source>
</evidence>
<evidence type="ECO:0000313" key="12">
    <source>
        <dbReference type="EMBL" id="CBN79542.1"/>
    </source>
</evidence>
<evidence type="ECO:0000256" key="3">
    <source>
        <dbReference type="ARBA" id="ARBA00022676"/>
    </source>
</evidence>
<feature type="region of interest" description="Disordered" evidence="10">
    <location>
        <begin position="467"/>
        <end position="493"/>
    </location>
</feature>
<reference evidence="12 13" key="1">
    <citation type="journal article" date="2010" name="Nature">
        <title>The Ectocarpus genome and the independent evolution of multicellularity in brown algae.</title>
        <authorList>
            <person name="Cock J.M."/>
            <person name="Sterck L."/>
            <person name="Rouze P."/>
            <person name="Scornet D."/>
            <person name="Allen A.E."/>
            <person name="Amoutzias G."/>
            <person name="Anthouard V."/>
            <person name="Artiguenave F."/>
            <person name="Aury J.M."/>
            <person name="Badger J.H."/>
            <person name="Beszteri B."/>
            <person name="Billiau K."/>
            <person name="Bonnet E."/>
            <person name="Bothwell J.H."/>
            <person name="Bowler C."/>
            <person name="Boyen C."/>
            <person name="Brownlee C."/>
            <person name="Carrano C.J."/>
            <person name="Charrier B."/>
            <person name="Cho G.Y."/>
            <person name="Coelho S.M."/>
            <person name="Collen J."/>
            <person name="Corre E."/>
            <person name="Da Silva C."/>
            <person name="Delage L."/>
            <person name="Delaroque N."/>
            <person name="Dittami S.M."/>
            <person name="Doulbeau S."/>
            <person name="Elias M."/>
            <person name="Farnham G."/>
            <person name="Gachon C.M."/>
            <person name="Gschloessl B."/>
            <person name="Heesch S."/>
            <person name="Jabbari K."/>
            <person name="Jubin C."/>
            <person name="Kawai H."/>
            <person name="Kimura K."/>
            <person name="Kloareg B."/>
            <person name="Kupper F.C."/>
            <person name="Lang D."/>
            <person name="Le Bail A."/>
            <person name="Leblanc C."/>
            <person name="Lerouge P."/>
            <person name="Lohr M."/>
            <person name="Lopez P.J."/>
            <person name="Martens C."/>
            <person name="Maumus F."/>
            <person name="Michel G."/>
            <person name="Miranda-Saavedra D."/>
            <person name="Morales J."/>
            <person name="Moreau H."/>
            <person name="Motomura T."/>
            <person name="Nagasato C."/>
            <person name="Napoli C.A."/>
            <person name="Nelson D.R."/>
            <person name="Nyvall-Collen P."/>
            <person name="Peters A.F."/>
            <person name="Pommier C."/>
            <person name="Potin P."/>
            <person name="Poulain J."/>
            <person name="Quesneville H."/>
            <person name="Read B."/>
            <person name="Rensing S.A."/>
            <person name="Ritter A."/>
            <person name="Rousvoal S."/>
            <person name="Samanta M."/>
            <person name="Samson G."/>
            <person name="Schroeder D.C."/>
            <person name="Segurens B."/>
            <person name="Strittmatter M."/>
            <person name="Tonon T."/>
            <person name="Tregear J.W."/>
            <person name="Valentin K."/>
            <person name="von Dassow P."/>
            <person name="Yamagishi T."/>
            <person name="Van de Peer Y."/>
            <person name="Wincker P."/>
        </authorList>
    </citation>
    <scope>NUCLEOTIDE SEQUENCE [LARGE SCALE GENOMIC DNA]</scope>
    <source>
        <strain evidence="13">Ec32 / CCAP1310/4</strain>
    </source>
</reference>
<accession>D8LCM9</accession>
<dbReference type="InterPro" id="IPR002659">
    <property type="entry name" value="Glyco_trans_31"/>
</dbReference>
<dbReference type="Pfam" id="PF01762">
    <property type="entry name" value="Galactosyl_T"/>
    <property type="match status" value="1"/>
</dbReference>
<comment type="similarity">
    <text evidence="2">Belongs to the glycosyltransferase 31 family.</text>
</comment>
<sequence length="794" mass="86960">MMACRLTGVLRRGAATVSALAVVLFLVSHYSKRSRRRPTSPGACGSPPIGDIMFSMEKVRTYAGPRMEIRTTPPSVEPSSLFPPPAAEDTCERWAVLASADEPTDAVKQLAELGEWCVVVVGDKDGPTEYNVVGVVLLTPSDQEALPYRITDLIPWNHVGRKNIGYLYAIHHGAKVIYDVDDAHVLMRPEEGVPFAETSSAEHELSFFSRPSTCVHNPYPCFGASGVVWPRGFPPAKIRDKSSSMCGVVMGGGGAGEQRVGVVQALADNNPDVDALYRMTCAPRGSPLSFVEESPPLPGSSLRLVPAWTFSPYNAKATLHFPVAFWGMLLPVTVHERVSDIWRSYFTQTLLPSAGAVVGFAPPWVTRELEGPNSYRDDFQAELPLYEQSGALVDFLLQYRHAVEDEASAQASPESQASRIEALSVTMYEHGIVEGDDVALTQAWLKDLRDVGYDGLEQVERQKIAIDEQAPAPAKGRLAGRREADKSSVLSERSGTTLPVPHVLLVIAVVSARSERRDAIRAGWSAWGDDRVELRFFTEAPAGSGPDSQATSAALEEESAVHGDLVLMDIDPGMNFALKLVWAMRWMSKQFSFDFFLRLDDDYFLCLGRLLDELDATLAGAEQPLNIYAGHRYCEVWGRARIDEAYLLLSSALVGRVLSAPDLVCSGHAGVTAAWWFTKGNPLNRMGDVEWVHDPRLDHEGDLLLDSPKEQYPDVCTTHMGVHHAYPDSIAELWEGAKGKSGAGTDSLFRYVDDGACGMVRAGIDRPYFDLDHPQPCDAFKSDEDAMFCGHEGC</sequence>
<dbReference type="GO" id="GO:0016758">
    <property type="term" value="F:hexosyltransferase activity"/>
    <property type="evidence" value="ECO:0007669"/>
    <property type="project" value="InterPro"/>
</dbReference>
<keyword evidence="6" id="KW-0735">Signal-anchor</keyword>
<keyword evidence="7 11" id="KW-1133">Transmembrane helix</keyword>
<dbReference type="AlphaFoldDB" id="D8LCM9"/>
<dbReference type="PANTHER" id="PTHR31362:SF0">
    <property type="entry name" value="EXOSTOSIN DOMAIN-CONTAINING PROTEIN-RELATED"/>
    <property type="match status" value="1"/>
</dbReference>
<evidence type="ECO:0000256" key="10">
    <source>
        <dbReference type="SAM" id="MobiDB-lite"/>
    </source>
</evidence>
<keyword evidence="13" id="KW-1185">Reference proteome</keyword>
<gene>
    <name evidence="12" type="ORF">Esi_0011_0091</name>
</gene>
<evidence type="ECO:0000256" key="8">
    <source>
        <dbReference type="ARBA" id="ARBA00023034"/>
    </source>
</evidence>
<comment type="subcellular location">
    <subcellularLocation>
        <location evidence="1">Golgi apparatus membrane</location>
        <topology evidence="1">Single-pass type II membrane protein</topology>
    </subcellularLocation>
</comment>
<keyword evidence="4" id="KW-0808">Transferase</keyword>
<dbReference type="PANTHER" id="PTHR31362">
    <property type="entry name" value="GLYCOSYLTRANSFERASE STELLO1-RELATED"/>
    <property type="match status" value="1"/>
</dbReference>
<dbReference type="InterPro" id="IPR005049">
    <property type="entry name" value="STL-like"/>
</dbReference>
<keyword evidence="3" id="KW-0328">Glycosyltransferase</keyword>
<name>D8LCM9_ECTSI</name>
<dbReference type="EMBL" id="FN649734">
    <property type="protein sequence ID" value="CBN79542.1"/>
    <property type="molecule type" value="Genomic_DNA"/>
</dbReference>
<dbReference type="GO" id="GO:0000139">
    <property type="term" value="C:Golgi membrane"/>
    <property type="evidence" value="ECO:0007669"/>
    <property type="project" value="UniProtKB-SubCell"/>
</dbReference>
<feature type="transmembrane region" description="Helical" evidence="11">
    <location>
        <begin position="12"/>
        <end position="31"/>
    </location>
</feature>
<protein>
    <submittedName>
        <fullName evidence="12">Uncharacterized protein</fullName>
    </submittedName>
</protein>
<dbReference type="Pfam" id="PF03385">
    <property type="entry name" value="STELLO"/>
    <property type="match status" value="1"/>
</dbReference>
<dbReference type="Proteomes" id="UP000002630">
    <property type="component" value="Linkage Group LG09"/>
</dbReference>